<dbReference type="GO" id="GO:0016829">
    <property type="term" value="F:lyase activity"/>
    <property type="evidence" value="ECO:0007669"/>
    <property type="project" value="UniProtKB-KW"/>
</dbReference>
<dbReference type="InterPro" id="IPR020843">
    <property type="entry name" value="ER"/>
</dbReference>
<dbReference type="Gene3D" id="3.90.180.10">
    <property type="entry name" value="Medium-chain alcohol dehydrogenases, catalytic domain"/>
    <property type="match status" value="1"/>
</dbReference>
<proteinExistence type="predicted"/>
<dbReference type="EC" id="1.1.1.-" evidence="3"/>
<accession>A0A6J4RBN1</accession>
<dbReference type="AlphaFoldDB" id="A0A6J4RBN1"/>
<reference evidence="3" key="1">
    <citation type="submission" date="2020-02" db="EMBL/GenBank/DDBJ databases">
        <authorList>
            <person name="Meier V. D."/>
        </authorList>
    </citation>
    <scope>NUCLEOTIDE SEQUENCE</scope>
    <source>
        <strain evidence="3">AVDCRST_MAG58</strain>
    </source>
</reference>
<feature type="region of interest" description="Disordered" evidence="1">
    <location>
        <begin position="193"/>
        <end position="216"/>
    </location>
</feature>
<dbReference type="PROSITE" id="PS01162">
    <property type="entry name" value="QOR_ZETA_CRYSTAL"/>
    <property type="match status" value="1"/>
</dbReference>
<dbReference type="InterPro" id="IPR011032">
    <property type="entry name" value="GroES-like_sf"/>
</dbReference>
<dbReference type="GO" id="GO:0008270">
    <property type="term" value="F:zinc ion binding"/>
    <property type="evidence" value="ECO:0007669"/>
    <property type="project" value="InterPro"/>
</dbReference>
<evidence type="ECO:0000259" key="2">
    <source>
        <dbReference type="SMART" id="SM00829"/>
    </source>
</evidence>
<dbReference type="PANTHER" id="PTHR44013:SF1">
    <property type="entry name" value="ZINC-TYPE ALCOHOL DEHYDROGENASE-LIKE PROTEIN C16A3.02C"/>
    <property type="match status" value="1"/>
</dbReference>
<keyword evidence="3" id="KW-0560">Oxidoreductase</keyword>
<feature type="compositionally biased region" description="Polar residues" evidence="1">
    <location>
        <begin position="195"/>
        <end position="205"/>
    </location>
</feature>
<feature type="domain" description="Enoyl reductase (ER)" evidence="2">
    <location>
        <begin position="4"/>
        <end position="211"/>
    </location>
</feature>
<dbReference type="InterPro" id="IPR036291">
    <property type="entry name" value="NAD(P)-bd_dom_sf"/>
</dbReference>
<name>A0A6J4RBN1_9ACTN</name>
<dbReference type="InterPro" id="IPR013154">
    <property type="entry name" value="ADH-like_N"/>
</dbReference>
<dbReference type="CDD" id="cd08267">
    <property type="entry name" value="MDR1"/>
    <property type="match status" value="1"/>
</dbReference>
<keyword evidence="3" id="KW-0456">Lyase</keyword>
<dbReference type="Pfam" id="PF08240">
    <property type="entry name" value="ADH_N"/>
    <property type="match status" value="1"/>
</dbReference>
<organism evidence="3">
    <name type="scientific">uncultured Rubrobacteraceae bacterium</name>
    <dbReference type="NCBI Taxonomy" id="349277"/>
    <lineage>
        <taxon>Bacteria</taxon>
        <taxon>Bacillati</taxon>
        <taxon>Actinomycetota</taxon>
        <taxon>Rubrobacteria</taxon>
        <taxon>Rubrobacterales</taxon>
        <taxon>Rubrobacteraceae</taxon>
        <taxon>environmental samples</taxon>
    </lineage>
</organism>
<dbReference type="InterPro" id="IPR013149">
    <property type="entry name" value="ADH-like_C"/>
</dbReference>
<dbReference type="SUPFAM" id="SSF50129">
    <property type="entry name" value="GroES-like"/>
    <property type="match status" value="1"/>
</dbReference>
<dbReference type="SUPFAM" id="SSF51735">
    <property type="entry name" value="NAD(P)-binding Rossmann-fold domains"/>
    <property type="match status" value="1"/>
</dbReference>
<gene>
    <name evidence="3" type="ORF">AVDCRST_MAG58-3801</name>
</gene>
<evidence type="ECO:0000313" key="3">
    <source>
        <dbReference type="EMBL" id="CAA9468443.1"/>
    </source>
</evidence>
<sequence>MNPADWAALRGGRLRPFVRLELPFVSGSDVAGVVEETGEGVTNFVSGEAVYVMTPTTTGGAYAEYITVAADSAARVPSGLSLGKVAAVRLAALTALQALRDKAELMAGDHVLINGASGGVGSFAVQIFKAMGARVTATCSGRNVELVRGLGADEVIDCTRGDITAEGSCYDVVISALNTLPLLRWRRALRPGARSSRSTPCSKTPWSHGWHAPSVA</sequence>
<dbReference type="InterPro" id="IPR002364">
    <property type="entry name" value="Quin_OxRdtase/zeta-crystal_CS"/>
</dbReference>
<dbReference type="Gene3D" id="3.40.50.720">
    <property type="entry name" value="NAD(P)-binding Rossmann-like Domain"/>
    <property type="match status" value="1"/>
</dbReference>
<dbReference type="InterPro" id="IPR052733">
    <property type="entry name" value="Chloroplast_QOR"/>
</dbReference>
<dbReference type="Pfam" id="PF00107">
    <property type="entry name" value="ADH_zinc_N"/>
    <property type="match status" value="1"/>
</dbReference>
<dbReference type="GO" id="GO:0016491">
    <property type="term" value="F:oxidoreductase activity"/>
    <property type="evidence" value="ECO:0007669"/>
    <property type="project" value="UniProtKB-KW"/>
</dbReference>
<evidence type="ECO:0000256" key="1">
    <source>
        <dbReference type="SAM" id="MobiDB-lite"/>
    </source>
</evidence>
<dbReference type="EMBL" id="CADCVF010000077">
    <property type="protein sequence ID" value="CAA9468443.1"/>
    <property type="molecule type" value="Genomic_DNA"/>
</dbReference>
<dbReference type="SMART" id="SM00829">
    <property type="entry name" value="PKS_ER"/>
    <property type="match status" value="1"/>
</dbReference>
<protein>
    <submittedName>
        <fullName evidence="3">Bifunctional protein: zinc-containing alcohol dehydrogenase quinone oxidoreductase ( NADPH:quinone reductase) Similar to arginate lyase</fullName>
        <ecNumber evidence="3">1.1.1.-</ecNumber>
    </submittedName>
</protein>
<dbReference type="PANTHER" id="PTHR44013">
    <property type="entry name" value="ZINC-TYPE ALCOHOL DEHYDROGENASE-LIKE PROTEIN C16A3.02C"/>
    <property type="match status" value="1"/>
</dbReference>